<proteinExistence type="predicted"/>
<feature type="region of interest" description="Disordered" evidence="1">
    <location>
        <begin position="22"/>
        <end position="61"/>
    </location>
</feature>
<organism evidence="2 3">
    <name type="scientific">Suillus plorans</name>
    <dbReference type="NCBI Taxonomy" id="116603"/>
    <lineage>
        <taxon>Eukaryota</taxon>
        <taxon>Fungi</taxon>
        <taxon>Dikarya</taxon>
        <taxon>Basidiomycota</taxon>
        <taxon>Agaricomycotina</taxon>
        <taxon>Agaricomycetes</taxon>
        <taxon>Agaricomycetidae</taxon>
        <taxon>Boletales</taxon>
        <taxon>Suillineae</taxon>
        <taxon>Suillaceae</taxon>
        <taxon>Suillus</taxon>
    </lineage>
</organism>
<dbReference type="EMBL" id="JABBWE010000034">
    <property type="protein sequence ID" value="KAG1792745.1"/>
    <property type="molecule type" value="Genomic_DNA"/>
</dbReference>
<evidence type="ECO:0000313" key="3">
    <source>
        <dbReference type="Proteomes" id="UP000719766"/>
    </source>
</evidence>
<dbReference type="GeneID" id="64593990"/>
<keyword evidence="3" id="KW-1185">Reference proteome</keyword>
<gene>
    <name evidence="2" type="ORF">HD556DRAFT_1309043</name>
</gene>
<accession>A0A9P7AN23</accession>
<protein>
    <submittedName>
        <fullName evidence="2">Uncharacterized protein</fullName>
    </submittedName>
</protein>
<comment type="caution">
    <text evidence="2">The sequence shown here is derived from an EMBL/GenBank/DDBJ whole genome shotgun (WGS) entry which is preliminary data.</text>
</comment>
<dbReference type="OrthoDB" id="2688715at2759"/>
<reference evidence="2" key="1">
    <citation type="journal article" date="2020" name="New Phytol.">
        <title>Comparative genomics reveals dynamic genome evolution in host specialist ectomycorrhizal fungi.</title>
        <authorList>
            <person name="Lofgren L.A."/>
            <person name="Nguyen N.H."/>
            <person name="Vilgalys R."/>
            <person name="Ruytinx J."/>
            <person name="Liao H.L."/>
            <person name="Branco S."/>
            <person name="Kuo A."/>
            <person name="LaButti K."/>
            <person name="Lipzen A."/>
            <person name="Andreopoulos W."/>
            <person name="Pangilinan J."/>
            <person name="Riley R."/>
            <person name="Hundley H."/>
            <person name="Na H."/>
            <person name="Barry K."/>
            <person name="Grigoriev I.V."/>
            <person name="Stajich J.E."/>
            <person name="Kennedy P.G."/>
        </authorList>
    </citation>
    <scope>NUCLEOTIDE SEQUENCE</scope>
    <source>
        <strain evidence="2">S12</strain>
    </source>
</reference>
<dbReference type="AlphaFoldDB" id="A0A9P7AN23"/>
<dbReference type="Proteomes" id="UP000719766">
    <property type="component" value="Unassembled WGS sequence"/>
</dbReference>
<name>A0A9P7AN23_9AGAM</name>
<evidence type="ECO:0000313" key="2">
    <source>
        <dbReference type="EMBL" id="KAG1792745.1"/>
    </source>
</evidence>
<evidence type="ECO:0000256" key="1">
    <source>
        <dbReference type="SAM" id="MobiDB-lite"/>
    </source>
</evidence>
<sequence length="194" mass="21634">MASQQTELPLADAMNVDVATSAEAVDAFPPRSHSGQGRRSNRRRDWYRGRGGPYQHETRAQNADAMSTFTSFFRAEAKAKELATRKEAYAFNQQITVKVTLRLIVIVSAVPALELLVDQPLEHSNHLPATYLLPLIAAVMEEETRNPTVLPPPPVDPVPDPGRDVAEIVEAAERLDLENSWLQNSHHLKKQVPR</sequence>
<dbReference type="RefSeq" id="XP_041159314.1">
    <property type="nucleotide sequence ID" value="XM_041300226.1"/>
</dbReference>